<comment type="caution">
    <text evidence="2">The sequence shown here is derived from an EMBL/GenBank/DDBJ whole genome shotgun (WGS) entry which is preliminary data.</text>
</comment>
<reference evidence="3" key="1">
    <citation type="submission" date="2023-07" db="EMBL/GenBank/DDBJ databases">
        <title>30 novel species of actinomycetes from the DSMZ collection.</title>
        <authorList>
            <person name="Nouioui I."/>
        </authorList>
    </citation>
    <scope>NUCLEOTIDE SEQUENCE [LARGE SCALE GENOMIC DNA]</scope>
    <source>
        <strain evidence="3">DSM 44917</strain>
    </source>
</reference>
<evidence type="ECO:0000313" key="3">
    <source>
        <dbReference type="Proteomes" id="UP001183388"/>
    </source>
</evidence>
<keyword evidence="3" id="KW-1185">Reference proteome</keyword>
<gene>
    <name evidence="2" type="ORF">RM780_15360</name>
</gene>
<dbReference type="EMBL" id="JAVREN010000020">
    <property type="protein sequence ID" value="MDT0308330.1"/>
    <property type="molecule type" value="Genomic_DNA"/>
</dbReference>
<evidence type="ECO:0000313" key="2">
    <source>
        <dbReference type="EMBL" id="MDT0308330.1"/>
    </source>
</evidence>
<sequence length="190" mass="20450">MEPQQRVSLVHRGEVRGVPWVAVRPEAGEPPSRQSVRCAVCDRTLIFTVHGVAATRRRRVQRLAAAWAGFALALSGLIGACTADPDRSGDLTGALALLLFGVLLGYVSAVAAAEEAGITGHGTGRPFPARHTVAVLPPRPADMPELVCPRCGHHEDSPWGSHLRDSYVREEYEAARERLAEHRCGEPGPE</sequence>
<protein>
    <submittedName>
        <fullName evidence="2">Uncharacterized protein</fullName>
    </submittedName>
</protein>
<name>A0ABU2L9S5_9ACTN</name>
<keyword evidence="1" id="KW-0812">Transmembrane</keyword>
<dbReference type="Proteomes" id="UP001183388">
    <property type="component" value="Unassembled WGS sequence"/>
</dbReference>
<keyword evidence="1" id="KW-0472">Membrane</keyword>
<keyword evidence="1" id="KW-1133">Transmembrane helix</keyword>
<proteinExistence type="predicted"/>
<organism evidence="2 3">
    <name type="scientific">Streptomyces boetiae</name>
    <dbReference type="NCBI Taxonomy" id="3075541"/>
    <lineage>
        <taxon>Bacteria</taxon>
        <taxon>Bacillati</taxon>
        <taxon>Actinomycetota</taxon>
        <taxon>Actinomycetes</taxon>
        <taxon>Kitasatosporales</taxon>
        <taxon>Streptomycetaceae</taxon>
        <taxon>Streptomyces</taxon>
    </lineage>
</organism>
<evidence type="ECO:0000256" key="1">
    <source>
        <dbReference type="SAM" id="Phobius"/>
    </source>
</evidence>
<feature type="transmembrane region" description="Helical" evidence="1">
    <location>
        <begin position="63"/>
        <end position="80"/>
    </location>
</feature>
<feature type="transmembrane region" description="Helical" evidence="1">
    <location>
        <begin position="92"/>
        <end position="113"/>
    </location>
</feature>
<accession>A0ABU2L9S5</accession>